<name>A0A370NAT2_9BURK</name>
<reference evidence="10" key="1">
    <citation type="submission" date="2018-05" db="EMBL/GenBank/DDBJ databases">
        <authorList>
            <person name="Feng T."/>
        </authorList>
    </citation>
    <scope>NUCLEOTIDE SEQUENCE [LARGE SCALE GENOMIC DNA]</scope>
    <source>
        <strain evidence="10">S27</strain>
    </source>
</reference>
<keyword evidence="6" id="KW-0238">DNA-binding</keyword>
<dbReference type="InterPro" id="IPR003738">
    <property type="entry name" value="SRAP"/>
</dbReference>
<dbReference type="GO" id="GO:0003697">
    <property type="term" value="F:single-stranded DNA binding"/>
    <property type="evidence" value="ECO:0007669"/>
    <property type="project" value="InterPro"/>
</dbReference>
<comment type="similarity">
    <text evidence="1 8">Belongs to the SOS response-associated peptidase family.</text>
</comment>
<evidence type="ECO:0000256" key="8">
    <source>
        <dbReference type="RuleBase" id="RU364100"/>
    </source>
</evidence>
<evidence type="ECO:0000313" key="10">
    <source>
        <dbReference type="Proteomes" id="UP000254875"/>
    </source>
</evidence>
<dbReference type="PANTHER" id="PTHR13604">
    <property type="entry name" value="DC12-RELATED"/>
    <property type="match status" value="1"/>
</dbReference>
<dbReference type="AlphaFoldDB" id="A0A370NAT2"/>
<accession>A0A370NAT2</accession>
<dbReference type="GO" id="GO:0006508">
    <property type="term" value="P:proteolysis"/>
    <property type="evidence" value="ECO:0007669"/>
    <property type="project" value="UniProtKB-KW"/>
</dbReference>
<keyword evidence="10" id="KW-1185">Reference proteome</keyword>
<evidence type="ECO:0000256" key="4">
    <source>
        <dbReference type="ARBA" id="ARBA00022801"/>
    </source>
</evidence>
<protein>
    <recommendedName>
        <fullName evidence="8">Abasic site processing protein</fullName>
        <ecNumber evidence="8">3.4.-.-</ecNumber>
    </recommendedName>
</protein>
<dbReference type="GO" id="GO:0106300">
    <property type="term" value="P:protein-DNA covalent cross-linking repair"/>
    <property type="evidence" value="ECO:0007669"/>
    <property type="project" value="InterPro"/>
</dbReference>
<gene>
    <name evidence="9" type="ORF">DLM46_10660</name>
</gene>
<evidence type="ECO:0000256" key="5">
    <source>
        <dbReference type="ARBA" id="ARBA00023124"/>
    </source>
</evidence>
<dbReference type="InterPro" id="IPR036590">
    <property type="entry name" value="SRAP-like"/>
</dbReference>
<dbReference type="SUPFAM" id="SSF143081">
    <property type="entry name" value="BB1717-like"/>
    <property type="match status" value="1"/>
</dbReference>
<evidence type="ECO:0000256" key="2">
    <source>
        <dbReference type="ARBA" id="ARBA00022670"/>
    </source>
</evidence>
<dbReference type="GO" id="GO:0008233">
    <property type="term" value="F:peptidase activity"/>
    <property type="evidence" value="ECO:0007669"/>
    <property type="project" value="UniProtKB-KW"/>
</dbReference>
<comment type="caution">
    <text evidence="9">The sequence shown here is derived from an EMBL/GenBank/DDBJ whole genome shotgun (WGS) entry which is preliminary data.</text>
</comment>
<dbReference type="OrthoDB" id="6192129at2"/>
<evidence type="ECO:0000313" key="9">
    <source>
        <dbReference type="EMBL" id="RDK02711.1"/>
    </source>
</evidence>
<dbReference type="PANTHER" id="PTHR13604:SF0">
    <property type="entry name" value="ABASIC SITE PROCESSING PROTEIN HMCES"/>
    <property type="match status" value="1"/>
</dbReference>
<dbReference type="EC" id="3.4.-.-" evidence="8"/>
<dbReference type="Pfam" id="PF02586">
    <property type="entry name" value="SRAP"/>
    <property type="match status" value="1"/>
</dbReference>
<dbReference type="Gene3D" id="3.90.1680.10">
    <property type="entry name" value="SOS response associated peptidase-like"/>
    <property type="match status" value="1"/>
</dbReference>
<keyword evidence="7" id="KW-0456">Lyase</keyword>
<proteinExistence type="inferred from homology"/>
<sequence length="231" mass="25336">MCGRYARARYGIDYLIPLASDRDTRWPLLNESAPADTPSWNAAPGSRQPVIYPDGAVRLVHWGYRPAWAVARGLPQMINAKVEKATSSAWAAMWKNGRIIVPADYWYEWKSESDGKQPYAIQAKSGEPMYVAGLTNVRPDTEQCEGDGFVIVTAEAGAGLVDVHDRRPVVFSAKVAREYLDPATSAERAVHLALSAAEPPEAFTWFPVSRKVNRSGPDGPDLVEPLKGDAP</sequence>
<keyword evidence="5" id="KW-0190">Covalent protein-DNA linkage</keyword>
<dbReference type="RefSeq" id="WP_115100739.1">
    <property type="nucleotide sequence ID" value="NZ_QHKS01000006.1"/>
</dbReference>
<organism evidence="9 10">
    <name type="scientific">Paraburkholderia lacunae</name>
    <dbReference type="NCBI Taxonomy" id="2211104"/>
    <lineage>
        <taxon>Bacteria</taxon>
        <taxon>Pseudomonadati</taxon>
        <taxon>Pseudomonadota</taxon>
        <taxon>Betaproteobacteria</taxon>
        <taxon>Burkholderiales</taxon>
        <taxon>Burkholderiaceae</taxon>
        <taxon>Paraburkholderia</taxon>
    </lineage>
</organism>
<keyword evidence="2 8" id="KW-0645">Protease</keyword>
<keyword evidence="3" id="KW-0227">DNA damage</keyword>
<evidence type="ECO:0000256" key="7">
    <source>
        <dbReference type="ARBA" id="ARBA00023239"/>
    </source>
</evidence>
<evidence type="ECO:0000256" key="1">
    <source>
        <dbReference type="ARBA" id="ARBA00008136"/>
    </source>
</evidence>
<evidence type="ECO:0000256" key="3">
    <source>
        <dbReference type="ARBA" id="ARBA00022763"/>
    </source>
</evidence>
<dbReference type="EMBL" id="QHKS01000006">
    <property type="protein sequence ID" value="RDK02711.1"/>
    <property type="molecule type" value="Genomic_DNA"/>
</dbReference>
<dbReference type="Proteomes" id="UP000254875">
    <property type="component" value="Unassembled WGS sequence"/>
</dbReference>
<keyword evidence="4 8" id="KW-0378">Hydrolase</keyword>
<dbReference type="GO" id="GO:0016829">
    <property type="term" value="F:lyase activity"/>
    <property type="evidence" value="ECO:0007669"/>
    <property type="project" value="UniProtKB-KW"/>
</dbReference>
<evidence type="ECO:0000256" key="6">
    <source>
        <dbReference type="ARBA" id="ARBA00023125"/>
    </source>
</evidence>